<proteinExistence type="predicted"/>
<protein>
    <submittedName>
        <fullName evidence="1">Uncharacterized protein</fullName>
    </submittedName>
</protein>
<dbReference type="Gene3D" id="2.20.20.160">
    <property type="match status" value="1"/>
</dbReference>
<sequence length="200" mass="22703">MSVDLTPLRHYPRCSSASKPCRIKVDMHRISATTETIAAELCSCPASKPCSTDWEGDASRVITRELATTNSDTDMTLSMMFCNEVQPPTLCTDNETALEVTGLSTLPQEVDVFRCACADSRPLVIDEMYVDSAHFRHMKYVCPNFKRRCNIRRTNRDECTLFSDDGNRIHYPCKCPSRTSCEPDFSIPYETTPVHRCVWQ</sequence>
<comment type="caution">
    <text evidence="1">The sequence shown here is derived from an EMBL/GenBank/DDBJ whole genome shotgun (WGS) entry which is preliminary data.</text>
</comment>
<gene>
    <name evidence="1" type="ORF">C0Q70_18089</name>
</gene>
<dbReference type="Proteomes" id="UP000245119">
    <property type="component" value="Linkage Group LG11"/>
</dbReference>
<evidence type="ECO:0000313" key="2">
    <source>
        <dbReference type="Proteomes" id="UP000245119"/>
    </source>
</evidence>
<accession>A0A2T7NM94</accession>
<dbReference type="OrthoDB" id="6153940at2759"/>
<evidence type="ECO:0000313" key="1">
    <source>
        <dbReference type="EMBL" id="PVD22281.1"/>
    </source>
</evidence>
<dbReference type="AlphaFoldDB" id="A0A2T7NM94"/>
<reference evidence="1 2" key="1">
    <citation type="submission" date="2018-04" db="EMBL/GenBank/DDBJ databases">
        <title>The genome of golden apple snail Pomacea canaliculata provides insight into stress tolerance and invasive adaptation.</title>
        <authorList>
            <person name="Liu C."/>
            <person name="Liu B."/>
            <person name="Ren Y."/>
            <person name="Zhang Y."/>
            <person name="Wang H."/>
            <person name="Li S."/>
            <person name="Jiang F."/>
            <person name="Yin L."/>
            <person name="Zhang G."/>
            <person name="Qian W."/>
            <person name="Fan W."/>
        </authorList>
    </citation>
    <scope>NUCLEOTIDE SEQUENCE [LARGE SCALE GENOMIC DNA]</scope>
    <source>
        <strain evidence="1">SZHN2017</strain>
        <tissue evidence="1">Muscle</tissue>
    </source>
</reference>
<dbReference type="EMBL" id="PZQS01000011">
    <property type="protein sequence ID" value="PVD22281.1"/>
    <property type="molecule type" value="Genomic_DNA"/>
</dbReference>
<name>A0A2T7NM94_POMCA</name>
<keyword evidence="2" id="KW-1185">Reference proteome</keyword>
<organism evidence="1 2">
    <name type="scientific">Pomacea canaliculata</name>
    <name type="common">Golden apple snail</name>
    <dbReference type="NCBI Taxonomy" id="400727"/>
    <lineage>
        <taxon>Eukaryota</taxon>
        <taxon>Metazoa</taxon>
        <taxon>Spiralia</taxon>
        <taxon>Lophotrochozoa</taxon>
        <taxon>Mollusca</taxon>
        <taxon>Gastropoda</taxon>
        <taxon>Caenogastropoda</taxon>
        <taxon>Architaenioglossa</taxon>
        <taxon>Ampullarioidea</taxon>
        <taxon>Ampullariidae</taxon>
        <taxon>Pomacea</taxon>
    </lineage>
</organism>